<organism evidence="8 9">
    <name type="scientific">Methylocaldum szegediense</name>
    <dbReference type="NCBI Taxonomy" id="73780"/>
    <lineage>
        <taxon>Bacteria</taxon>
        <taxon>Pseudomonadati</taxon>
        <taxon>Pseudomonadota</taxon>
        <taxon>Gammaproteobacteria</taxon>
        <taxon>Methylococcales</taxon>
        <taxon>Methylococcaceae</taxon>
        <taxon>Methylocaldum</taxon>
    </lineage>
</organism>
<dbReference type="InterPro" id="IPR011890">
    <property type="entry name" value="SMC_prok"/>
</dbReference>
<dbReference type="PANTHER" id="PTHR43977">
    <property type="entry name" value="STRUCTURAL MAINTENANCE OF CHROMOSOMES PROTEIN 3"/>
    <property type="match status" value="1"/>
</dbReference>
<dbReference type="NCBIfam" id="TIGR02168">
    <property type="entry name" value="SMC_prok_B"/>
    <property type="match status" value="1"/>
</dbReference>
<dbReference type="InterPro" id="IPR027417">
    <property type="entry name" value="P-loop_NTPase"/>
</dbReference>
<evidence type="ECO:0000256" key="4">
    <source>
        <dbReference type="ARBA" id="ARBA00023054"/>
    </source>
</evidence>
<proteinExistence type="inferred from homology"/>
<name>A0ABM9I3B2_9GAMM</name>
<evidence type="ECO:0000256" key="5">
    <source>
        <dbReference type="ARBA" id="ARBA00023125"/>
    </source>
</evidence>
<feature type="coiled-coil region" evidence="6">
    <location>
        <begin position="170"/>
        <end position="472"/>
    </location>
</feature>
<dbReference type="SUPFAM" id="SSF75553">
    <property type="entry name" value="Smc hinge domain"/>
    <property type="match status" value="1"/>
</dbReference>
<gene>
    <name evidence="6 8" type="primary">smc</name>
    <name evidence="8" type="ORF">MSZNOR_2737</name>
</gene>
<dbReference type="CDD" id="cd03278">
    <property type="entry name" value="ABC_SMC_barmotin"/>
    <property type="match status" value="2"/>
</dbReference>
<reference evidence="8 9" key="1">
    <citation type="submission" date="2023-03" db="EMBL/GenBank/DDBJ databases">
        <authorList>
            <person name="Pearce D."/>
        </authorList>
    </citation>
    <scope>NUCLEOTIDE SEQUENCE [LARGE SCALE GENOMIC DNA]</scope>
    <source>
        <strain evidence="8">Msz</strain>
    </source>
</reference>
<protein>
    <recommendedName>
        <fullName evidence="6">Chromosome partition protein Smc</fullName>
    </recommendedName>
</protein>
<dbReference type="SMART" id="SM00968">
    <property type="entry name" value="SMC_hinge"/>
    <property type="match status" value="1"/>
</dbReference>
<dbReference type="InterPro" id="IPR003395">
    <property type="entry name" value="RecF/RecN/SMC_N"/>
</dbReference>
<feature type="coiled-coil region" evidence="6">
    <location>
        <begin position="655"/>
        <end position="794"/>
    </location>
</feature>
<evidence type="ECO:0000256" key="3">
    <source>
        <dbReference type="ARBA" id="ARBA00022840"/>
    </source>
</evidence>
<keyword evidence="3 6" id="KW-0067">ATP-binding</keyword>
<comment type="domain">
    <text evidence="6">Contains large globular domains required for ATP hydrolysis at each terminus and a third globular domain forming a flexible hinge near the middle of the molecule. These domains are separated by coiled-coil structures.</text>
</comment>
<keyword evidence="2 6" id="KW-0547">Nucleotide-binding</keyword>
<comment type="function">
    <text evidence="6">Required for chromosome condensation and partitioning.</text>
</comment>
<evidence type="ECO:0000256" key="2">
    <source>
        <dbReference type="ARBA" id="ARBA00022741"/>
    </source>
</evidence>
<feature type="domain" description="SMC hinge" evidence="7">
    <location>
        <begin position="521"/>
        <end position="621"/>
    </location>
</feature>
<keyword evidence="1 6" id="KW-0963">Cytoplasm</keyword>
<feature type="coiled-coil region" evidence="6">
    <location>
        <begin position="820"/>
        <end position="920"/>
    </location>
</feature>
<dbReference type="InterPro" id="IPR010935">
    <property type="entry name" value="SMC_hinge"/>
</dbReference>
<dbReference type="HAMAP" id="MF_01894">
    <property type="entry name" value="Smc_prok"/>
    <property type="match status" value="1"/>
</dbReference>
<feature type="coiled-coil region" evidence="6">
    <location>
        <begin position="983"/>
        <end position="1010"/>
    </location>
</feature>
<dbReference type="SUPFAM" id="SSF57997">
    <property type="entry name" value="Tropomyosin"/>
    <property type="match status" value="1"/>
</dbReference>
<dbReference type="RefSeq" id="WP_026611398.1">
    <property type="nucleotide sequence ID" value="NZ_OX458333.1"/>
</dbReference>
<feature type="binding site" evidence="6">
    <location>
        <begin position="32"/>
        <end position="39"/>
    </location>
    <ligand>
        <name>ATP</name>
        <dbReference type="ChEBI" id="CHEBI:30616"/>
    </ligand>
</feature>
<dbReference type="SUPFAM" id="SSF52540">
    <property type="entry name" value="P-loop containing nucleoside triphosphate hydrolases"/>
    <property type="match status" value="1"/>
</dbReference>
<keyword evidence="5 6" id="KW-0238">DNA-binding</keyword>
<evidence type="ECO:0000256" key="1">
    <source>
        <dbReference type="ARBA" id="ARBA00022490"/>
    </source>
</evidence>
<dbReference type="Pfam" id="PF06470">
    <property type="entry name" value="SMC_hinge"/>
    <property type="match status" value="1"/>
</dbReference>
<comment type="subcellular location">
    <subcellularLocation>
        <location evidence="6">Cytoplasm</location>
    </subcellularLocation>
</comment>
<comment type="similarity">
    <text evidence="6">Belongs to the SMC family.</text>
</comment>
<dbReference type="EMBL" id="OX458333">
    <property type="protein sequence ID" value="CAI8863410.1"/>
    <property type="molecule type" value="Genomic_DNA"/>
</dbReference>
<keyword evidence="4 6" id="KW-0175">Coiled coil</keyword>
<evidence type="ECO:0000259" key="7">
    <source>
        <dbReference type="SMART" id="SM00968"/>
    </source>
</evidence>
<dbReference type="PIRSF" id="PIRSF005719">
    <property type="entry name" value="SMC"/>
    <property type="match status" value="1"/>
</dbReference>
<dbReference type="Proteomes" id="UP001162030">
    <property type="component" value="Chromosome"/>
</dbReference>
<dbReference type="Gene3D" id="3.40.50.300">
    <property type="entry name" value="P-loop containing nucleotide triphosphate hydrolases"/>
    <property type="match status" value="2"/>
</dbReference>
<dbReference type="Pfam" id="PF02463">
    <property type="entry name" value="SMC_N"/>
    <property type="match status" value="1"/>
</dbReference>
<dbReference type="Gene3D" id="1.20.1060.20">
    <property type="match status" value="1"/>
</dbReference>
<sequence length="1171" mass="133007">MRLEKIKLAGFKSFVDPTSIPLPGNLVGIVGPNGCGKSNIIDAVRWVMGESSAKHLRGDTMADVIFNGSSTRKPVGLASVELIFDNSEGKAPGEFAKYREISIKRQVTRDGQSTYLLNGTRCRRKDITDLFLGTGLGSRSYAIIEQGTISRLVEAKPDELREIIEEAAGISKYKERRHETELRMRHTQENLDRLQDLRDEVAKQLENLRRQAKKAEKYSALKQEERRYKEQLLAIRWRNYDERLNEYRKSLAAAEQLFKQLVSEGNSLSESLDQHRERHEALQHQIAEHQGRYYELGAEISRLDQTIKHAQKTRETLRLEQTRLHNEKEQALHDLENDRHQLEAIREELAAVELELEQALSAETEAIQYRDDADRALKNLRQAFESLSGEINRYKSQAEIQKTRLKQLEQQERQLQSRRERLERERDELEDTLQAEGLEGLQQALAELEAERAALHEQLQILTDRIRHERQRAKSCHDELNANRAELHALQGKISSLETLQQHAMGKDRAALKSWLAERGLDGAGRLAEYLEVRPGWETAVESVLGSYLEALCVESSADYWPHLSGLPGESLSFFETRSPNASKTPAEQKLIGQVQSPWELAPLLGTVYCAQDLASAKTLSEKLADHESVVTPDGIRIGRGWLAIQKPEDGKAGMIKRERELRELKARRDSLLEKNRLLEQDLAQADQAVKDAEHEYERMQTEERSLSVEQARLKADLSAATARCEQATKRLRQLEYELDDLEEHQSQTVEETAEAKTALLEAEERLADLEPKVADYAARRDELETNLSKADAALKLARECVHQLKTRLETLKSAEGLTRKHLERAQQQYEQSLGRLETVSAQMSEAEMPVEDEQARLEELQEQRVEVERTLSDLRKRAGELETEMRRIDESRIHNQRALDDLKQRLDQTKLALQANEVRRQTVQEQFDELGAEPEAVLAGLPEDADEKIWQKRVTELGEEIVRLGAVNLTAMEEYQAQAERMKFLDQQHQDLTDSLATLREAIEKIDRECRARFKDTFDRINAGLQRMFPKLFGGGQASLDLTERDLLETGVSIMARPPGKRNTSIHLLSGGEKALTAVALVFAIFELNPAPFCLLDEVDAPLDDANVGRFSQLVKEMSEKVQFLFISHNKATMEIAQHLAGVTMKEPGVSRIVAVDIDAAVEMSAGSAA</sequence>
<evidence type="ECO:0000256" key="6">
    <source>
        <dbReference type="HAMAP-Rule" id="MF_01894"/>
    </source>
</evidence>
<accession>A0ABM9I3B2</accession>
<comment type="subunit">
    <text evidence="6">Homodimer.</text>
</comment>
<keyword evidence="9" id="KW-1185">Reference proteome</keyword>
<dbReference type="InterPro" id="IPR036277">
    <property type="entry name" value="SMC_hinge_sf"/>
</dbReference>
<evidence type="ECO:0000313" key="9">
    <source>
        <dbReference type="Proteomes" id="UP001162030"/>
    </source>
</evidence>
<evidence type="ECO:0000313" key="8">
    <source>
        <dbReference type="EMBL" id="CAI8863410.1"/>
    </source>
</evidence>
<dbReference type="InterPro" id="IPR024704">
    <property type="entry name" value="SMC"/>
</dbReference>